<evidence type="ECO:0000259" key="2">
    <source>
        <dbReference type="SMART" id="SM00226"/>
    </source>
</evidence>
<dbReference type="eggNOG" id="COG0394">
    <property type="taxonomic scope" value="Bacteria"/>
</dbReference>
<dbReference type="OrthoDB" id="9799372at2"/>
<dbReference type="EMBL" id="CP001643">
    <property type="protein sequence ID" value="ACU86876.1"/>
    <property type="molecule type" value="Genomic_DNA"/>
</dbReference>
<dbReference type="InterPro" id="IPR023485">
    <property type="entry name" value="Ptyr_pPase"/>
</dbReference>
<proteinExistence type="predicted"/>
<evidence type="ECO:0000313" key="3">
    <source>
        <dbReference type="EMBL" id="ACU86876.1"/>
    </source>
</evidence>
<evidence type="ECO:0000313" key="4">
    <source>
        <dbReference type="Proteomes" id="UP000001919"/>
    </source>
</evidence>
<organism evidence="3 4">
    <name type="scientific">Brachybacterium faecium (strain ATCC 43885 / DSM 4810 / JCM 11609 / LMG 19847 / NBRC 14762 / NCIMB 9860 / 6-10)</name>
    <dbReference type="NCBI Taxonomy" id="446465"/>
    <lineage>
        <taxon>Bacteria</taxon>
        <taxon>Bacillati</taxon>
        <taxon>Actinomycetota</taxon>
        <taxon>Actinomycetes</taxon>
        <taxon>Micrococcales</taxon>
        <taxon>Dermabacteraceae</taxon>
        <taxon>Brachybacterium</taxon>
    </lineage>
</organism>
<dbReference type="STRING" id="446465.Bfae_31160"/>
<keyword evidence="1" id="KW-0059">Arsenical resistance</keyword>
<dbReference type="Gene3D" id="3.40.50.2300">
    <property type="match status" value="1"/>
</dbReference>
<dbReference type="InterPro" id="IPR036196">
    <property type="entry name" value="Ptyr_pPase_sf"/>
</dbReference>
<keyword evidence="4" id="KW-1185">Reference proteome</keyword>
<dbReference type="SUPFAM" id="SSF52788">
    <property type="entry name" value="Phosphotyrosine protein phosphatases I"/>
    <property type="match status" value="1"/>
</dbReference>
<dbReference type="Proteomes" id="UP000001919">
    <property type="component" value="Chromosome"/>
</dbReference>
<feature type="domain" description="Phosphotyrosine protein phosphatase I" evidence="2">
    <location>
        <begin position="15"/>
        <end position="145"/>
    </location>
</feature>
<dbReference type="PANTHER" id="PTHR43428:SF1">
    <property type="entry name" value="ARSENATE REDUCTASE"/>
    <property type="match status" value="1"/>
</dbReference>
<sequence>MTQQKSDPMVSTDRPAVLFVCVKNGGKSQMAAALMRHHAGDAVEVHSAGTRPGAALNAQSAEAIAEVGADMSSAVPQQVTPDLLRSVDQVIVIGGEAVIEPVDGMTAPVTTWHTDEPSQRGIEGMERMRLVRDDIDAHVRALLTDLTQTSN</sequence>
<gene>
    <name evidence="3" type="ordered locus">Bfae_31160</name>
</gene>
<dbReference type="GO" id="GO:0046685">
    <property type="term" value="P:response to arsenic-containing substance"/>
    <property type="evidence" value="ECO:0007669"/>
    <property type="project" value="UniProtKB-KW"/>
</dbReference>
<dbReference type="Pfam" id="PF01451">
    <property type="entry name" value="LMWPc"/>
    <property type="match status" value="1"/>
</dbReference>
<dbReference type="KEGG" id="bfa:Bfae_31160"/>
<dbReference type="SMART" id="SM00226">
    <property type="entry name" value="LMWPc"/>
    <property type="match status" value="1"/>
</dbReference>
<dbReference type="PATRIC" id="fig|446465.5.peg.3083"/>
<evidence type="ECO:0000256" key="1">
    <source>
        <dbReference type="ARBA" id="ARBA00022849"/>
    </source>
</evidence>
<dbReference type="HOGENOM" id="CLU_071415_3_3_11"/>
<dbReference type="PANTHER" id="PTHR43428">
    <property type="entry name" value="ARSENATE REDUCTASE"/>
    <property type="match status" value="1"/>
</dbReference>
<accession>C7MAY9</accession>
<reference evidence="3 4" key="1">
    <citation type="journal article" date="2009" name="Stand. Genomic Sci.">
        <title>Complete genome sequence of Brachybacterium faecium type strain (Schefferle 6-10).</title>
        <authorList>
            <person name="Lapidus A."/>
            <person name="Pukall R."/>
            <person name="Labuttii K."/>
            <person name="Copeland A."/>
            <person name="Del Rio T.G."/>
            <person name="Nolan M."/>
            <person name="Chen F."/>
            <person name="Lucas S."/>
            <person name="Tice H."/>
            <person name="Cheng J.F."/>
            <person name="Bruce D."/>
            <person name="Goodwin L."/>
            <person name="Pitluck S."/>
            <person name="Rohde M."/>
            <person name="Goker M."/>
            <person name="Pati A."/>
            <person name="Ivanova N."/>
            <person name="Mavrommatis K."/>
            <person name="Chen A."/>
            <person name="Palaniappan K."/>
            <person name="D'haeseleer P."/>
            <person name="Chain P."/>
            <person name="Bristow J."/>
            <person name="Eisen J.A."/>
            <person name="Markowitz V."/>
            <person name="Hugenholtz P."/>
            <person name="Kyrpides N.C."/>
            <person name="Klenk H.P."/>
        </authorList>
    </citation>
    <scope>NUCLEOTIDE SEQUENCE [LARGE SCALE GENOMIC DNA]</scope>
    <source>
        <strain evidence="4">ATCC 43885 / DSM 4810 / JCM 11609 / LMG 19847 / NBRC 14762 / NCIMB 9860 / 6-10</strain>
    </source>
</reference>
<dbReference type="AlphaFoldDB" id="C7MAY9"/>
<protein>
    <submittedName>
        <fullName evidence="3">Protein-tyrosine-phosphatase</fullName>
    </submittedName>
</protein>
<name>C7MAY9_BRAFD</name>